<sequence length="60" mass="6950">MADKIVVFEKEYDGESLYDLDRDISEAMLEEYNDKVGQIPTNADGFQTGKFKVTVVWEDR</sequence>
<name>A0A2D2W2N1_9CAUD</name>
<reference evidence="1 2" key="2">
    <citation type="submission" date="2017-11" db="EMBL/GenBank/DDBJ databases">
        <title>Lysogenic conversion of Stenotrophomonas maltophilia by temperate phage DLP4.</title>
        <authorList>
            <person name="Dennis J."/>
            <person name="Stothard P."/>
        </authorList>
    </citation>
    <scope>NUCLEOTIDE SEQUENCE [LARGE SCALE GENOMIC DNA]</scope>
</reference>
<gene>
    <name evidence="1" type="ORF">DLP05_128</name>
</gene>
<protein>
    <submittedName>
        <fullName evidence="1">Uncharacterized protein</fullName>
    </submittedName>
</protein>
<dbReference type="OrthoDB" id="28484at10239"/>
<evidence type="ECO:0000313" key="1">
    <source>
        <dbReference type="EMBL" id="ATS92402.1"/>
    </source>
</evidence>
<dbReference type="EMBL" id="MG189906">
    <property type="protein sequence ID" value="ATS92402.1"/>
    <property type="molecule type" value="Genomic_DNA"/>
</dbReference>
<keyword evidence="2" id="KW-1185">Reference proteome</keyword>
<organism evidence="1 2">
    <name type="scientific">Stenotrophomonas phage vB_SmaS_DLP_5</name>
    <dbReference type="NCBI Taxonomy" id="2044561"/>
    <lineage>
        <taxon>Viruses</taxon>
        <taxon>Duplodnaviria</taxon>
        <taxon>Heunggongvirae</taxon>
        <taxon>Uroviricota</taxon>
        <taxon>Caudoviricetes</taxon>
        <taxon>Delepquintavirus</taxon>
        <taxon>Delepquintavirus DLP5</taxon>
    </lineage>
</organism>
<reference evidence="2" key="1">
    <citation type="submission" date="2017-10" db="EMBL/GenBank/DDBJ databases">
        <authorList>
            <person name="Peters D.L."/>
        </authorList>
    </citation>
    <scope>NUCLEOTIDE SEQUENCE [LARGE SCALE GENOMIC DNA]</scope>
</reference>
<accession>A0A2D2W2N1</accession>
<dbReference type="Proteomes" id="UP000241675">
    <property type="component" value="Segment"/>
</dbReference>
<evidence type="ECO:0000313" key="2">
    <source>
        <dbReference type="Proteomes" id="UP000241675"/>
    </source>
</evidence>
<proteinExistence type="predicted"/>